<name>A0A0G1XWJ8_9BACT</name>
<evidence type="ECO:0000313" key="1">
    <source>
        <dbReference type="EMBL" id="KKW35290.1"/>
    </source>
</evidence>
<protein>
    <submittedName>
        <fullName evidence="1">Uncharacterized protein</fullName>
    </submittedName>
</protein>
<gene>
    <name evidence="1" type="ORF">UY81_C0046G0003</name>
</gene>
<dbReference type="EMBL" id="LCRM01000046">
    <property type="protein sequence ID" value="KKW35290.1"/>
    <property type="molecule type" value="Genomic_DNA"/>
</dbReference>
<dbReference type="Proteomes" id="UP000034290">
    <property type="component" value="Unassembled WGS sequence"/>
</dbReference>
<proteinExistence type="predicted"/>
<organism evidence="1 2">
    <name type="scientific">Candidatus Giovannonibacteria bacterium GW2011_GWA2_53_7</name>
    <dbReference type="NCBI Taxonomy" id="1618650"/>
    <lineage>
        <taxon>Bacteria</taxon>
        <taxon>Candidatus Giovannoniibacteriota</taxon>
    </lineage>
</organism>
<accession>A0A0G1XWJ8</accession>
<evidence type="ECO:0000313" key="2">
    <source>
        <dbReference type="Proteomes" id="UP000034290"/>
    </source>
</evidence>
<dbReference type="AlphaFoldDB" id="A0A0G1XWJ8"/>
<comment type="caution">
    <text evidence="1">The sequence shown here is derived from an EMBL/GenBank/DDBJ whole genome shotgun (WGS) entry which is preliminary data.</text>
</comment>
<sequence length="215" mass="24340">MASSARVGFPKILLSFDLVTERSLDHAERVEIFDFRFRVEAVPFNGSVVIQASKRDIGVATHMSLFHISIRHAKGTSDQTNFMKIGFGFFRGPKIRFRNKFDQGDAGTIVVDKCFSGGRIMNIFRRVFLQVETLDTNFDGAAFFVLVLDFDEELSVLPDREIKLRDLVSFGKIGVKIVFAVKLRVRVDCASDGRGHQNTHFNGAFVWDGKRPWVC</sequence>
<reference evidence="1 2" key="1">
    <citation type="journal article" date="2015" name="Nature">
        <title>rRNA introns, odd ribosomes, and small enigmatic genomes across a large radiation of phyla.</title>
        <authorList>
            <person name="Brown C.T."/>
            <person name="Hug L.A."/>
            <person name="Thomas B.C."/>
            <person name="Sharon I."/>
            <person name="Castelle C.J."/>
            <person name="Singh A."/>
            <person name="Wilkins M.J."/>
            <person name="Williams K.H."/>
            <person name="Banfield J.F."/>
        </authorList>
    </citation>
    <scope>NUCLEOTIDE SEQUENCE [LARGE SCALE GENOMIC DNA]</scope>
</reference>